<sequence length="251" mass="28488">MPVSPRREELFQRVWQDEHDMLQELRSSARDFRKSRGRFSPHSLCQSGWWKASALSDCSDQLLTALRQWTDALPAHQEGRDVPDLVPPAVCTFRTLPDEVAAQHLLWSHCLADAMQYHASCAYTHLFAKRDLDEAAAHLQVASLMAMLCDGCRVDGQGFNPVALDQLLWRFGILVHEALQLKHTPWEQDAERYAWAAAAVSSFPPRSAWRGSGQQSILFGRSQCQAVLRPPSNPFSDKQVDGKEWRRLLRG</sequence>
<organism evidence="1 2">
    <name type="scientific">Durusdinium trenchii</name>
    <dbReference type="NCBI Taxonomy" id="1381693"/>
    <lineage>
        <taxon>Eukaryota</taxon>
        <taxon>Sar</taxon>
        <taxon>Alveolata</taxon>
        <taxon>Dinophyceae</taxon>
        <taxon>Suessiales</taxon>
        <taxon>Symbiodiniaceae</taxon>
        <taxon>Durusdinium</taxon>
    </lineage>
</organism>
<accession>A0ABP0H7V5</accession>
<reference evidence="1 2" key="1">
    <citation type="submission" date="2024-02" db="EMBL/GenBank/DDBJ databases">
        <authorList>
            <person name="Chen Y."/>
            <person name="Shah S."/>
            <person name="Dougan E. K."/>
            <person name="Thang M."/>
            <person name="Chan C."/>
        </authorList>
    </citation>
    <scope>NUCLEOTIDE SEQUENCE [LARGE SCALE GENOMIC DNA]</scope>
</reference>
<feature type="non-terminal residue" evidence="1">
    <location>
        <position position="251"/>
    </location>
</feature>
<keyword evidence="2" id="KW-1185">Reference proteome</keyword>
<evidence type="ECO:0000313" key="1">
    <source>
        <dbReference type="EMBL" id="CAK8986152.1"/>
    </source>
</evidence>
<protein>
    <recommendedName>
        <fullName evidence="3">KIF-binding protein</fullName>
    </recommendedName>
</protein>
<comment type="caution">
    <text evidence="1">The sequence shown here is derived from an EMBL/GenBank/DDBJ whole genome shotgun (WGS) entry which is preliminary data.</text>
</comment>
<proteinExistence type="predicted"/>
<evidence type="ECO:0000313" key="2">
    <source>
        <dbReference type="Proteomes" id="UP001642484"/>
    </source>
</evidence>
<dbReference type="EMBL" id="CAXAMN010000061">
    <property type="protein sequence ID" value="CAK8986152.1"/>
    <property type="molecule type" value="Genomic_DNA"/>
</dbReference>
<evidence type="ECO:0008006" key="3">
    <source>
        <dbReference type="Google" id="ProtNLM"/>
    </source>
</evidence>
<gene>
    <name evidence="1" type="ORF">CCMP2556_LOCUS409</name>
</gene>
<dbReference type="Proteomes" id="UP001642484">
    <property type="component" value="Unassembled WGS sequence"/>
</dbReference>
<name>A0ABP0H7V5_9DINO</name>